<dbReference type="EMBL" id="WJXW01000004">
    <property type="protein sequence ID" value="KAF9736426.1"/>
    <property type="molecule type" value="Genomic_DNA"/>
</dbReference>
<feature type="compositionally biased region" description="Acidic residues" evidence="1">
    <location>
        <begin position="108"/>
        <end position="120"/>
    </location>
</feature>
<dbReference type="Proteomes" id="UP000756921">
    <property type="component" value="Unassembled WGS sequence"/>
</dbReference>
<reference evidence="2" key="1">
    <citation type="journal article" date="2020" name="Mol. Plant Microbe Interact.">
        <title>Genome Sequence of the Biocontrol Agent Coniothyrium minitans strain Conio (IMI 134523).</title>
        <authorList>
            <person name="Patel D."/>
            <person name="Shittu T.A."/>
            <person name="Baroncelli R."/>
            <person name="Muthumeenakshi S."/>
            <person name="Osborne T.H."/>
            <person name="Janganan T.K."/>
            <person name="Sreenivasaprasad S."/>
        </authorList>
    </citation>
    <scope>NUCLEOTIDE SEQUENCE</scope>
    <source>
        <strain evidence="2">Conio</strain>
    </source>
</reference>
<name>A0A9P6GJP9_9PLEO</name>
<proteinExistence type="predicted"/>
<dbReference type="AlphaFoldDB" id="A0A9P6GJP9"/>
<evidence type="ECO:0000313" key="3">
    <source>
        <dbReference type="Proteomes" id="UP000756921"/>
    </source>
</evidence>
<evidence type="ECO:0000313" key="2">
    <source>
        <dbReference type="EMBL" id="KAF9736426.1"/>
    </source>
</evidence>
<feature type="region of interest" description="Disordered" evidence="1">
    <location>
        <begin position="108"/>
        <end position="150"/>
    </location>
</feature>
<evidence type="ECO:0000256" key="1">
    <source>
        <dbReference type="SAM" id="MobiDB-lite"/>
    </source>
</evidence>
<organism evidence="2 3">
    <name type="scientific">Paraphaeosphaeria minitans</name>
    <dbReference type="NCBI Taxonomy" id="565426"/>
    <lineage>
        <taxon>Eukaryota</taxon>
        <taxon>Fungi</taxon>
        <taxon>Dikarya</taxon>
        <taxon>Ascomycota</taxon>
        <taxon>Pezizomycotina</taxon>
        <taxon>Dothideomycetes</taxon>
        <taxon>Pleosporomycetidae</taxon>
        <taxon>Pleosporales</taxon>
        <taxon>Massarineae</taxon>
        <taxon>Didymosphaeriaceae</taxon>
        <taxon>Paraphaeosphaeria</taxon>
    </lineage>
</organism>
<keyword evidence="3" id="KW-1185">Reference proteome</keyword>
<protein>
    <submittedName>
        <fullName evidence="2">Uncharacterized protein</fullName>
    </submittedName>
</protein>
<dbReference type="OrthoDB" id="3799366at2759"/>
<accession>A0A9P6GJP9</accession>
<sequence length="191" mass="21482">MPPQRTLEALHERINVTGNLRNQADRLINSDTVTEMGWLGLRAYDLQTCKDMCVLNKEHERLKLLGDLTRWYLFDSKADKARGYRMPAVKSREWEIYRQWVYTLPEMPGEDEDEGFDSSESDLPTLPTYDVSGSPSYEPPVSEPSGSDDEVDVLSDIASAPLVVLLGDPHRLVASHAVTPSHYAVEDGFIG</sequence>
<comment type="caution">
    <text evidence="2">The sequence shown here is derived from an EMBL/GenBank/DDBJ whole genome shotgun (WGS) entry which is preliminary data.</text>
</comment>
<gene>
    <name evidence="2" type="ORF">PMIN01_04205</name>
</gene>